<keyword evidence="1" id="KW-0812">Transmembrane</keyword>
<keyword evidence="3" id="KW-1185">Reference proteome</keyword>
<evidence type="ECO:0000256" key="1">
    <source>
        <dbReference type="SAM" id="Phobius"/>
    </source>
</evidence>
<dbReference type="Proteomes" id="UP000095392">
    <property type="component" value="Unassembled WGS sequence"/>
</dbReference>
<name>A0AB36FP45_ALTMA</name>
<organism evidence="2 3">
    <name type="scientific">Alteromonas macleodii</name>
    <name type="common">Pseudoalteromonas macleodii</name>
    <dbReference type="NCBI Taxonomy" id="28108"/>
    <lineage>
        <taxon>Bacteria</taxon>
        <taxon>Pseudomonadati</taxon>
        <taxon>Pseudomonadota</taxon>
        <taxon>Gammaproteobacteria</taxon>
        <taxon>Alteromonadales</taxon>
        <taxon>Alteromonadaceae</taxon>
        <taxon>Alteromonas/Salinimonas group</taxon>
        <taxon>Alteromonas</taxon>
    </lineage>
</organism>
<evidence type="ECO:0000313" key="2">
    <source>
        <dbReference type="EMBL" id="OES29252.1"/>
    </source>
</evidence>
<reference evidence="2 3" key="1">
    <citation type="submission" date="2016-09" db="EMBL/GenBank/DDBJ databases">
        <title>Draft Genome Sequence of four Alteromonas macleodii strains isolated from copper coupons and grown long-term at elevated copper levels.</title>
        <authorList>
            <person name="Cusick K."/>
            <person name="Dale J."/>
            <person name="Little B."/>
            <person name="Biffinger J."/>
        </authorList>
    </citation>
    <scope>NUCLEOTIDE SEQUENCE [LARGE SCALE GENOMIC DNA]</scope>
    <source>
        <strain evidence="2 3">KCP01</strain>
    </source>
</reference>
<keyword evidence="1" id="KW-0472">Membrane</keyword>
<feature type="transmembrane region" description="Helical" evidence="1">
    <location>
        <begin position="21"/>
        <end position="38"/>
    </location>
</feature>
<evidence type="ECO:0000313" key="3">
    <source>
        <dbReference type="Proteomes" id="UP000095392"/>
    </source>
</evidence>
<keyword evidence="1" id="KW-1133">Transmembrane helix</keyword>
<dbReference type="AlphaFoldDB" id="A0AB36FP45"/>
<dbReference type="EMBL" id="MIPY01000021">
    <property type="protein sequence ID" value="OES29252.1"/>
    <property type="molecule type" value="Genomic_DNA"/>
</dbReference>
<comment type="caution">
    <text evidence="2">The sequence shown here is derived from an EMBL/GenBank/DDBJ whole genome shotgun (WGS) entry which is preliminary data.</text>
</comment>
<gene>
    <name evidence="2" type="ORF">BFV95_3263</name>
</gene>
<sequence length="48" mass="5558">MLQKNADRKICADCTEKPRRLRIFFLMETSFIGFQTLVQQITSPVAPN</sequence>
<proteinExistence type="predicted"/>
<accession>A0AB36FP45</accession>
<protein>
    <submittedName>
        <fullName evidence="2">Uncharacterized protein</fullName>
    </submittedName>
</protein>